<reference evidence="2" key="1">
    <citation type="submission" date="2012-02" db="EMBL/GenBank/DDBJ databases">
        <title>Genome sequencing of Giardia lamblia Genotypes A2 and B isolates (DH and GS) and comparative analysis with the genomes of Genotypes A1 and E (WB and Pig).</title>
        <authorList>
            <person name="Adam R."/>
            <person name="Dahlstrom E."/>
            <person name="Martens C."/>
            <person name="Bruno D."/>
            <person name="Barbian K."/>
            <person name="Porcella S.F."/>
            <person name="Nash T."/>
        </authorList>
    </citation>
    <scope>NUCLEOTIDE SEQUENCE</scope>
    <source>
        <strain evidence="2">DH</strain>
    </source>
</reference>
<proteinExistence type="predicted"/>
<accession>V6TLQ8</accession>
<dbReference type="AlphaFoldDB" id="V6TLQ8"/>
<dbReference type="EMBL" id="AHGT01000004">
    <property type="protein sequence ID" value="ESU39252.1"/>
    <property type="molecule type" value="Genomic_DNA"/>
</dbReference>
<evidence type="ECO:0000313" key="2">
    <source>
        <dbReference type="Proteomes" id="UP000018320"/>
    </source>
</evidence>
<dbReference type="Proteomes" id="UP000018320">
    <property type="component" value="Unassembled WGS sequence"/>
</dbReference>
<name>V6TLQ8_GIAIN</name>
<comment type="caution">
    <text evidence="1">The sequence shown here is derived from an EMBL/GenBank/DDBJ whole genome shotgun (WGS) entry which is preliminary data.</text>
</comment>
<dbReference type="VEuPathDB" id="GiardiaDB:DHA2_151007"/>
<organism evidence="1 2">
    <name type="scientific">Giardia intestinalis</name>
    <name type="common">Giardia lamblia</name>
    <dbReference type="NCBI Taxonomy" id="5741"/>
    <lineage>
        <taxon>Eukaryota</taxon>
        <taxon>Metamonada</taxon>
        <taxon>Diplomonadida</taxon>
        <taxon>Hexamitidae</taxon>
        <taxon>Giardiinae</taxon>
        <taxon>Giardia</taxon>
    </lineage>
</organism>
<reference evidence="1 2" key="2">
    <citation type="journal article" date="2013" name="Genome Biol. Evol.">
        <title>Genome sequencing of Giardia lamblia genotypes A2 and B isolates (DH and GS) and comparative analysis with the genomes of genotypes A1 and E (WB and Pig).</title>
        <authorList>
            <person name="Adam R.D."/>
            <person name="Dahlstrom E.W."/>
            <person name="Martens C.A."/>
            <person name="Bruno D.P."/>
            <person name="Barbian K.D."/>
            <person name="Ricklefs S.M."/>
            <person name="Hernandez M.M."/>
            <person name="Narla N.P."/>
            <person name="Patel R.B."/>
            <person name="Porcella S.F."/>
            <person name="Nash T.E."/>
        </authorList>
    </citation>
    <scope>NUCLEOTIDE SEQUENCE [LARGE SCALE GENOMIC DNA]</scope>
    <source>
        <strain evidence="1 2">DH</strain>
    </source>
</reference>
<sequence length="52" mass="5725">MSAIPSTHRVLKSVAAETPGVVIHPKGVSCLRKCTFITKKCPLNDFILQFQL</sequence>
<evidence type="ECO:0000313" key="1">
    <source>
        <dbReference type="EMBL" id="ESU39252.1"/>
    </source>
</evidence>
<gene>
    <name evidence="1" type="ORF">DHA2_151007</name>
</gene>
<protein>
    <submittedName>
        <fullName evidence="1">Transporter</fullName>
    </submittedName>
</protein>